<gene>
    <name evidence="2" type="ORF">ONB1V03_LOCUS6382</name>
</gene>
<feature type="compositionally biased region" description="Low complexity" evidence="1">
    <location>
        <begin position="53"/>
        <end position="73"/>
    </location>
</feature>
<feature type="compositionally biased region" description="Gly residues" evidence="1">
    <location>
        <begin position="43"/>
        <end position="52"/>
    </location>
</feature>
<accession>A0A7R9QJC4</accession>
<feature type="region of interest" description="Disordered" evidence="1">
    <location>
        <begin position="1"/>
        <end position="77"/>
    </location>
</feature>
<organism evidence="2">
    <name type="scientific">Oppiella nova</name>
    <dbReference type="NCBI Taxonomy" id="334625"/>
    <lineage>
        <taxon>Eukaryota</taxon>
        <taxon>Metazoa</taxon>
        <taxon>Ecdysozoa</taxon>
        <taxon>Arthropoda</taxon>
        <taxon>Chelicerata</taxon>
        <taxon>Arachnida</taxon>
        <taxon>Acari</taxon>
        <taxon>Acariformes</taxon>
        <taxon>Sarcoptiformes</taxon>
        <taxon>Oribatida</taxon>
        <taxon>Brachypylina</taxon>
        <taxon>Oppioidea</taxon>
        <taxon>Oppiidae</taxon>
        <taxon>Oppiella</taxon>
    </lineage>
</organism>
<dbReference type="Pfam" id="PF01391">
    <property type="entry name" value="Collagen"/>
    <property type="match status" value="1"/>
</dbReference>
<feature type="compositionally biased region" description="Basic and acidic residues" evidence="1">
    <location>
        <begin position="1"/>
        <end position="14"/>
    </location>
</feature>
<dbReference type="Proteomes" id="UP000728032">
    <property type="component" value="Unassembled WGS sequence"/>
</dbReference>
<reference evidence="2" key="1">
    <citation type="submission" date="2020-11" db="EMBL/GenBank/DDBJ databases">
        <authorList>
            <person name="Tran Van P."/>
        </authorList>
    </citation>
    <scope>NUCLEOTIDE SEQUENCE</scope>
</reference>
<dbReference type="AlphaFoldDB" id="A0A7R9QJC4"/>
<sequence>MKTDYEAFGDRFEAVGRPGPPGPPGEVGLRGPPGIKGDAGQTGEPGGKGDVGPMGLPGPMGMKGESGSASSSSTDLMGAPGLDGIKVNWDRVERKVSQAYLAPMAYQAYRFVTQNHTNYYRSTLSHRHYHIYPFCHIN</sequence>
<keyword evidence="3" id="KW-1185">Reference proteome</keyword>
<dbReference type="EMBL" id="CAJPVJ010002850">
    <property type="protein sequence ID" value="CAG2166867.1"/>
    <property type="molecule type" value="Genomic_DNA"/>
</dbReference>
<evidence type="ECO:0000256" key="1">
    <source>
        <dbReference type="SAM" id="MobiDB-lite"/>
    </source>
</evidence>
<proteinExistence type="predicted"/>
<evidence type="ECO:0000313" key="2">
    <source>
        <dbReference type="EMBL" id="CAD7647704.1"/>
    </source>
</evidence>
<dbReference type="EMBL" id="OC917675">
    <property type="protein sequence ID" value="CAD7647704.1"/>
    <property type="molecule type" value="Genomic_DNA"/>
</dbReference>
<dbReference type="InterPro" id="IPR008160">
    <property type="entry name" value="Collagen"/>
</dbReference>
<evidence type="ECO:0000313" key="3">
    <source>
        <dbReference type="Proteomes" id="UP000728032"/>
    </source>
</evidence>
<name>A0A7R9QJC4_9ACAR</name>
<protein>
    <submittedName>
        <fullName evidence="2">Uncharacterized protein</fullName>
    </submittedName>
</protein>
<feature type="non-terminal residue" evidence="2">
    <location>
        <position position="138"/>
    </location>
</feature>